<proteinExistence type="predicted"/>
<dbReference type="EMBL" id="CAJMWZ010001927">
    <property type="protein sequence ID" value="CAE6445008.1"/>
    <property type="molecule type" value="Genomic_DNA"/>
</dbReference>
<comment type="caution">
    <text evidence="2">The sequence shown here is derived from an EMBL/GenBank/DDBJ whole genome shotgun (WGS) entry which is preliminary data.</text>
</comment>
<name>A0A8H3B187_9AGAM</name>
<feature type="non-terminal residue" evidence="2">
    <location>
        <position position="1"/>
    </location>
</feature>
<dbReference type="InterPro" id="IPR035992">
    <property type="entry name" value="Ricin_B-like_lectins"/>
</dbReference>
<dbReference type="Proteomes" id="UP000663850">
    <property type="component" value="Unassembled WGS sequence"/>
</dbReference>
<sequence length="283" mass="31950">MPLASGMYTIYDTDSGQALDMYGSVRIGTWGQNRTDSQKASNTRWYVKCYPGSFEYAIQSVRTKKYIPIGMDGLDMSSVDESGAATFRLEPLEHGFEDFYLIKSIRTNYYLCHPNIQPRQNEGYTPVSFTERVTLKGCIWRFERIGNDAGSSLVPRANNPAPTLSAPPPSAPSPRASGRLYPDDAHLYTDMLFNMPRIPFTQDQRIAALDWARKLGATNVPTIESFDECERRLDAAVGGNNNIVSYLLRLDWRAYLTTDSRMSIRGSHLGLLRVYPFQTHSVF</sequence>
<dbReference type="Gene3D" id="2.80.10.50">
    <property type="match status" value="1"/>
</dbReference>
<protein>
    <submittedName>
        <fullName evidence="2">Uncharacterized protein</fullName>
    </submittedName>
</protein>
<dbReference type="AlphaFoldDB" id="A0A8H3B187"/>
<evidence type="ECO:0000256" key="1">
    <source>
        <dbReference type="SAM" id="MobiDB-lite"/>
    </source>
</evidence>
<evidence type="ECO:0000313" key="3">
    <source>
        <dbReference type="Proteomes" id="UP000663850"/>
    </source>
</evidence>
<accession>A0A8H3B187</accession>
<dbReference type="SUPFAM" id="SSF50370">
    <property type="entry name" value="Ricin B-like lectins"/>
    <property type="match status" value="1"/>
</dbReference>
<dbReference type="CDD" id="cd00161">
    <property type="entry name" value="beta-trefoil_Ricin-like"/>
    <property type="match status" value="1"/>
</dbReference>
<organism evidence="2 3">
    <name type="scientific">Rhizoctonia solani</name>
    <dbReference type="NCBI Taxonomy" id="456999"/>
    <lineage>
        <taxon>Eukaryota</taxon>
        <taxon>Fungi</taxon>
        <taxon>Dikarya</taxon>
        <taxon>Basidiomycota</taxon>
        <taxon>Agaricomycotina</taxon>
        <taxon>Agaricomycetes</taxon>
        <taxon>Cantharellales</taxon>
        <taxon>Ceratobasidiaceae</taxon>
        <taxon>Rhizoctonia</taxon>
    </lineage>
</organism>
<feature type="region of interest" description="Disordered" evidence="1">
    <location>
        <begin position="151"/>
        <end position="177"/>
    </location>
</feature>
<evidence type="ECO:0000313" key="2">
    <source>
        <dbReference type="EMBL" id="CAE6445008.1"/>
    </source>
</evidence>
<reference evidence="2" key="1">
    <citation type="submission" date="2021-01" db="EMBL/GenBank/DDBJ databases">
        <authorList>
            <person name="Kaushik A."/>
        </authorList>
    </citation>
    <scope>NUCLEOTIDE SEQUENCE</scope>
    <source>
        <strain evidence="2">Type strain: AG8-Rh-89/</strain>
    </source>
</reference>
<gene>
    <name evidence="2" type="ORF">RDB_LOCUS34473</name>
</gene>